<evidence type="ECO:0000313" key="9">
    <source>
        <dbReference type="Proteomes" id="UP000282971"/>
    </source>
</evidence>
<feature type="transmembrane region" description="Helical" evidence="5">
    <location>
        <begin position="12"/>
        <end position="30"/>
    </location>
</feature>
<keyword evidence="2 5" id="KW-0812">Transmembrane</keyword>
<dbReference type="NCBIfam" id="TIGR01730">
    <property type="entry name" value="RND_mfp"/>
    <property type="match status" value="1"/>
</dbReference>
<keyword evidence="9" id="KW-1185">Reference proteome</keyword>
<dbReference type="GO" id="GO:0022857">
    <property type="term" value="F:transmembrane transporter activity"/>
    <property type="evidence" value="ECO:0007669"/>
    <property type="project" value="InterPro"/>
</dbReference>
<keyword evidence="3 5" id="KW-1133">Transmembrane helix</keyword>
<evidence type="ECO:0000256" key="4">
    <source>
        <dbReference type="ARBA" id="ARBA00023136"/>
    </source>
</evidence>
<reference evidence="8 9" key="1">
    <citation type="submission" date="2019-01" db="EMBL/GenBank/DDBJ databases">
        <authorList>
            <person name="Chen W.-M."/>
        </authorList>
    </citation>
    <scope>NUCLEOTIDE SEQUENCE [LARGE SCALE GENOMIC DNA]</scope>
    <source>
        <strain evidence="8 9">CCP-7</strain>
    </source>
</reference>
<evidence type="ECO:0000256" key="5">
    <source>
        <dbReference type="SAM" id="Phobius"/>
    </source>
</evidence>
<gene>
    <name evidence="8" type="ORF">EOD43_08410</name>
</gene>
<dbReference type="Pfam" id="PF25917">
    <property type="entry name" value="BSH_RND"/>
    <property type="match status" value="1"/>
</dbReference>
<dbReference type="InterPro" id="IPR006143">
    <property type="entry name" value="RND_pump_MFP"/>
</dbReference>
<evidence type="ECO:0000259" key="6">
    <source>
        <dbReference type="Pfam" id="PF25917"/>
    </source>
</evidence>
<dbReference type="Proteomes" id="UP000282971">
    <property type="component" value="Unassembled WGS sequence"/>
</dbReference>
<dbReference type="Gene3D" id="2.40.50.100">
    <property type="match status" value="1"/>
</dbReference>
<dbReference type="InterPro" id="IPR058634">
    <property type="entry name" value="AaeA-lik-b-barrel"/>
</dbReference>
<dbReference type="Pfam" id="PF25963">
    <property type="entry name" value="Beta-barrel_AAEA"/>
    <property type="match status" value="1"/>
</dbReference>
<dbReference type="Gene3D" id="2.40.30.170">
    <property type="match status" value="1"/>
</dbReference>
<protein>
    <submittedName>
        <fullName evidence="8">HlyD family secretion protein</fullName>
    </submittedName>
</protein>
<dbReference type="EMBL" id="SACN01000001">
    <property type="protein sequence ID" value="RVT93869.1"/>
    <property type="molecule type" value="Genomic_DNA"/>
</dbReference>
<feature type="domain" description="p-hydroxybenzoic acid efflux pump subunit AaeA-like beta-barrel" evidence="7">
    <location>
        <begin position="189"/>
        <end position="285"/>
    </location>
</feature>
<evidence type="ECO:0000313" key="8">
    <source>
        <dbReference type="EMBL" id="RVT93869.1"/>
    </source>
</evidence>
<dbReference type="PANTHER" id="PTHR30367">
    <property type="entry name" value="P-HYDROXYBENZOIC ACID EFFLUX PUMP SUBUNIT AAEA-RELATED"/>
    <property type="match status" value="1"/>
</dbReference>
<evidence type="ECO:0000256" key="2">
    <source>
        <dbReference type="ARBA" id="ARBA00022692"/>
    </source>
</evidence>
<accession>A0A437M884</accession>
<comment type="caution">
    <text evidence="8">The sequence shown here is derived from an EMBL/GenBank/DDBJ whole genome shotgun (WGS) entry which is preliminary data.</text>
</comment>
<dbReference type="RefSeq" id="WP_127742920.1">
    <property type="nucleotide sequence ID" value="NZ_SACN01000001.1"/>
</dbReference>
<sequence>MNRLAALLTRSAATIAIVIAALFVAVWMWTHYERSPWTRDGRVRADVVRVTPDIGGLVTSVSVRDNQAVKAGDPLFVIDTPRYALALRQAEAQVASARATLGQARRTAKRDLALGDLVATESHEQNLAAVATAEAALAQAISARDAAALNLKRTRITASVNGVVTNLDLHPGDYVAAGQQAMAVIDRDSLRVEGYFEETKLPLIRIGAPVHVRLMGEASDVTGHVESIAYGINDTSRTDSGNLLPSVEPTFSWVRLAQRIPVRVRLDHVPADVRLIAGRTATVTVEPAKEARHG</sequence>
<dbReference type="OrthoDB" id="9811754at2"/>
<feature type="domain" description="Multidrug resistance protein MdtA-like barrel-sandwich hybrid" evidence="6">
    <location>
        <begin position="47"/>
        <end position="186"/>
    </location>
</feature>
<dbReference type="InterPro" id="IPR050393">
    <property type="entry name" value="MFP_Efflux_Pump"/>
</dbReference>
<name>A0A437M884_9SPHN</name>
<keyword evidence="4 5" id="KW-0472">Membrane</keyword>
<evidence type="ECO:0000256" key="3">
    <source>
        <dbReference type="ARBA" id="ARBA00022989"/>
    </source>
</evidence>
<comment type="similarity">
    <text evidence="1">Belongs to the membrane fusion protein (MFP) (TC 8.A.1) family.</text>
</comment>
<proteinExistence type="inferred from homology"/>
<organism evidence="8 9">
    <name type="scientific">Sphingomonas crocodyli</name>
    <dbReference type="NCBI Taxonomy" id="1979270"/>
    <lineage>
        <taxon>Bacteria</taxon>
        <taxon>Pseudomonadati</taxon>
        <taxon>Pseudomonadota</taxon>
        <taxon>Alphaproteobacteria</taxon>
        <taxon>Sphingomonadales</taxon>
        <taxon>Sphingomonadaceae</taxon>
        <taxon>Sphingomonas</taxon>
    </lineage>
</organism>
<dbReference type="AlphaFoldDB" id="A0A437M884"/>
<dbReference type="InterPro" id="IPR058625">
    <property type="entry name" value="MdtA-like_BSH"/>
</dbReference>
<dbReference type="PANTHER" id="PTHR30367:SF12">
    <property type="entry name" value="P-HYDROXYBENZOIC ACID EFFLUX PUMP SUBUNIT AAEA"/>
    <property type="match status" value="1"/>
</dbReference>
<evidence type="ECO:0000259" key="7">
    <source>
        <dbReference type="Pfam" id="PF25963"/>
    </source>
</evidence>
<dbReference type="SUPFAM" id="SSF111369">
    <property type="entry name" value="HlyD-like secretion proteins"/>
    <property type="match status" value="1"/>
</dbReference>
<evidence type="ECO:0000256" key="1">
    <source>
        <dbReference type="ARBA" id="ARBA00009477"/>
    </source>
</evidence>
<dbReference type="GO" id="GO:0016020">
    <property type="term" value="C:membrane"/>
    <property type="evidence" value="ECO:0007669"/>
    <property type="project" value="InterPro"/>
</dbReference>